<sequence length="325" mass="37473">MNKKGFLLITLFTILCTVSAHAGRDKMVAYLFTYFNSNAPQDEQICFALSDDGYNYTPLNGGAPVIESDTIALTQCVRDPHILRCEDGKTFYMVVTDMRSSLGWASNRGIVLLKSTDLIHWQHSTVNFPTRYTKTWKNVIRVWAPETIYDRKAGKYMVFYSLRTSDPDSYDKIYYQYANKDFTDLEGEPQWLFDAGNATIDGDIVWNQADKMYHLFYKQEAGRGIYQAVAKQLTDKWQMLEGNVEQTQEKVEGVGVCKAIDGKSWIIMYDCYVNHHYQFCRSEDLKTFQFVQNTETKGKFTPRHGTIIPITQAEKDRLLKAFGNK</sequence>
<dbReference type="PANTHER" id="PTHR43301:SF3">
    <property type="entry name" value="ARABINAN ENDO-1,5-ALPHA-L-ARABINOSIDASE A-RELATED"/>
    <property type="match status" value="1"/>
</dbReference>
<dbReference type="PANTHER" id="PTHR43301">
    <property type="entry name" value="ARABINAN ENDO-1,5-ALPHA-L-ARABINOSIDASE"/>
    <property type="match status" value="1"/>
</dbReference>
<evidence type="ECO:0000256" key="2">
    <source>
        <dbReference type="ARBA" id="ARBA00009865"/>
    </source>
</evidence>
<name>A0A1M6RQY2_XYLRU</name>
<accession>A0A1M6RQY2</accession>
<dbReference type="InterPro" id="IPR006710">
    <property type="entry name" value="Glyco_hydro_43"/>
</dbReference>
<evidence type="ECO:0000256" key="5">
    <source>
        <dbReference type="RuleBase" id="RU361187"/>
    </source>
</evidence>
<comment type="similarity">
    <text evidence="2 5">Belongs to the glycosyl hydrolase 43 family.</text>
</comment>
<dbReference type="Pfam" id="PF04616">
    <property type="entry name" value="Glyco_hydro_43"/>
    <property type="match status" value="1"/>
</dbReference>
<proteinExistence type="inferred from homology"/>
<dbReference type="OrthoDB" id="9763933at2"/>
<comment type="pathway">
    <text evidence="1">Glycan metabolism; L-arabinan degradation.</text>
</comment>
<dbReference type="CDD" id="cd08983">
    <property type="entry name" value="GH43_Bt3655-like"/>
    <property type="match status" value="1"/>
</dbReference>
<keyword evidence="3 5" id="KW-0378">Hydrolase</keyword>
<evidence type="ECO:0000256" key="6">
    <source>
        <dbReference type="SAM" id="SignalP"/>
    </source>
</evidence>
<dbReference type="Proteomes" id="UP000184130">
    <property type="component" value="Unassembled WGS sequence"/>
</dbReference>
<dbReference type="Gene3D" id="2.115.10.20">
    <property type="entry name" value="Glycosyl hydrolase domain, family 43"/>
    <property type="match status" value="1"/>
</dbReference>
<dbReference type="SUPFAM" id="SSF75005">
    <property type="entry name" value="Arabinanase/levansucrase/invertase"/>
    <property type="match status" value="1"/>
</dbReference>
<protein>
    <submittedName>
        <fullName evidence="7">Glycosyl hydrolases family 43</fullName>
    </submittedName>
</protein>
<evidence type="ECO:0000256" key="1">
    <source>
        <dbReference type="ARBA" id="ARBA00004834"/>
    </source>
</evidence>
<feature type="signal peptide" evidence="6">
    <location>
        <begin position="1"/>
        <end position="22"/>
    </location>
</feature>
<evidence type="ECO:0000256" key="3">
    <source>
        <dbReference type="ARBA" id="ARBA00022801"/>
    </source>
</evidence>
<dbReference type="RefSeq" id="WP_073204273.1">
    <property type="nucleotide sequence ID" value="NZ_FRBD01000002.1"/>
</dbReference>
<dbReference type="GO" id="GO:0004553">
    <property type="term" value="F:hydrolase activity, hydrolyzing O-glycosyl compounds"/>
    <property type="evidence" value="ECO:0007669"/>
    <property type="project" value="InterPro"/>
</dbReference>
<keyword evidence="4 5" id="KW-0326">Glycosidase</keyword>
<dbReference type="EMBL" id="FRBD01000002">
    <property type="protein sequence ID" value="SHK34853.1"/>
    <property type="molecule type" value="Genomic_DNA"/>
</dbReference>
<reference evidence="7 8" key="1">
    <citation type="submission" date="2016-11" db="EMBL/GenBank/DDBJ databases">
        <authorList>
            <person name="Jaros S."/>
            <person name="Januszkiewicz K."/>
            <person name="Wedrychowicz H."/>
        </authorList>
    </citation>
    <scope>NUCLEOTIDE SEQUENCE [LARGE SCALE GENOMIC DNA]</scope>
    <source>
        <strain evidence="7 8">KHT3</strain>
    </source>
</reference>
<keyword evidence="6" id="KW-0732">Signal</keyword>
<dbReference type="InterPro" id="IPR023296">
    <property type="entry name" value="Glyco_hydro_beta-prop_sf"/>
</dbReference>
<evidence type="ECO:0000256" key="4">
    <source>
        <dbReference type="ARBA" id="ARBA00023295"/>
    </source>
</evidence>
<dbReference type="AlphaFoldDB" id="A0A1M6RQY2"/>
<gene>
    <name evidence="7" type="ORF">SAMN05216463_10270</name>
</gene>
<feature type="chain" id="PRO_5012048183" evidence="6">
    <location>
        <begin position="23"/>
        <end position="325"/>
    </location>
</feature>
<organism evidence="7 8">
    <name type="scientific">Xylanibacter ruminicola</name>
    <name type="common">Prevotella ruminicola</name>
    <dbReference type="NCBI Taxonomy" id="839"/>
    <lineage>
        <taxon>Bacteria</taxon>
        <taxon>Pseudomonadati</taxon>
        <taxon>Bacteroidota</taxon>
        <taxon>Bacteroidia</taxon>
        <taxon>Bacteroidales</taxon>
        <taxon>Prevotellaceae</taxon>
        <taxon>Xylanibacter</taxon>
    </lineage>
</organism>
<dbReference type="GO" id="GO:0005975">
    <property type="term" value="P:carbohydrate metabolic process"/>
    <property type="evidence" value="ECO:0007669"/>
    <property type="project" value="InterPro"/>
</dbReference>
<dbReference type="InterPro" id="IPR050727">
    <property type="entry name" value="GH43_arabinanases"/>
</dbReference>
<evidence type="ECO:0000313" key="8">
    <source>
        <dbReference type="Proteomes" id="UP000184130"/>
    </source>
</evidence>
<evidence type="ECO:0000313" key="7">
    <source>
        <dbReference type="EMBL" id="SHK34853.1"/>
    </source>
</evidence>